<evidence type="ECO:0000256" key="2">
    <source>
        <dbReference type="ARBA" id="ARBA00009387"/>
    </source>
</evidence>
<feature type="domain" description="Transglycosylase SLT" evidence="3">
    <location>
        <begin position="57"/>
        <end position="156"/>
    </location>
</feature>
<dbReference type="Pfam" id="PF01464">
    <property type="entry name" value="SLT"/>
    <property type="match status" value="1"/>
</dbReference>
<dbReference type="InterPro" id="IPR023346">
    <property type="entry name" value="Lysozyme-like_dom_sf"/>
</dbReference>
<proteinExistence type="inferred from homology"/>
<dbReference type="EMBL" id="JXXE01000015">
    <property type="protein sequence ID" value="KIZ48120.1"/>
    <property type="molecule type" value="Genomic_DNA"/>
</dbReference>
<dbReference type="SUPFAM" id="SSF53955">
    <property type="entry name" value="Lysozyme-like"/>
    <property type="match status" value="1"/>
</dbReference>
<evidence type="ECO:0000313" key="4">
    <source>
        <dbReference type="EMBL" id="KIZ48120.1"/>
    </source>
</evidence>
<comment type="caution">
    <text evidence="4">The sequence shown here is derived from an EMBL/GenBank/DDBJ whole genome shotgun (WGS) entry which is preliminary data.</text>
</comment>
<comment type="similarity">
    <text evidence="1">Belongs to the transglycosylase Slt family.</text>
</comment>
<dbReference type="CDD" id="cd00254">
    <property type="entry name" value="LT-like"/>
    <property type="match status" value="1"/>
</dbReference>
<dbReference type="PATRIC" id="fig|1076.23.peg.645"/>
<dbReference type="PANTHER" id="PTHR37423:SF2">
    <property type="entry name" value="MEMBRANE-BOUND LYTIC MUREIN TRANSGLYCOSYLASE C"/>
    <property type="match status" value="1"/>
</dbReference>
<evidence type="ECO:0000313" key="5">
    <source>
        <dbReference type="Proteomes" id="UP000032515"/>
    </source>
</evidence>
<name>A0A0D7F5Q4_RHOPL</name>
<evidence type="ECO:0000259" key="3">
    <source>
        <dbReference type="Pfam" id="PF01464"/>
    </source>
</evidence>
<accession>A0A0D7F5Q4</accession>
<dbReference type="AlphaFoldDB" id="A0A0D7F5Q4"/>
<dbReference type="Proteomes" id="UP000032515">
    <property type="component" value="Unassembled WGS sequence"/>
</dbReference>
<comment type="similarity">
    <text evidence="2">Belongs to the virb1 family.</text>
</comment>
<dbReference type="InterPro" id="IPR008258">
    <property type="entry name" value="Transglycosylase_SLT_dom_1"/>
</dbReference>
<dbReference type="PANTHER" id="PTHR37423">
    <property type="entry name" value="SOLUBLE LYTIC MUREIN TRANSGLYCOSYLASE-RELATED"/>
    <property type="match status" value="1"/>
</dbReference>
<gene>
    <name evidence="4" type="ORF">OO17_00630</name>
</gene>
<reference evidence="4 5" key="1">
    <citation type="submission" date="2014-11" db="EMBL/GenBank/DDBJ databases">
        <title>Genomics and ecophysiology of heterotrophic nitrogen fixing bacteria isolated from estuarine surface water.</title>
        <authorList>
            <person name="Bentzon-Tilia M."/>
            <person name="Severin I."/>
            <person name="Hansen L.H."/>
            <person name="Riemann L."/>
        </authorList>
    </citation>
    <scope>NUCLEOTIDE SEQUENCE [LARGE SCALE GENOMIC DNA]</scope>
    <source>
        <strain evidence="4 5">BAL398</strain>
    </source>
</reference>
<dbReference type="Gene3D" id="1.10.530.10">
    <property type="match status" value="1"/>
</dbReference>
<protein>
    <submittedName>
        <fullName evidence="4">Lytic transglycosylase</fullName>
    </submittedName>
</protein>
<organism evidence="4 5">
    <name type="scientific">Rhodopseudomonas palustris</name>
    <dbReference type="NCBI Taxonomy" id="1076"/>
    <lineage>
        <taxon>Bacteria</taxon>
        <taxon>Pseudomonadati</taxon>
        <taxon>Pseudomonadota</taxon>
        <taxon>Alphaproteobacteria</taxon>
        <taxon>Hyphomicrobiales</taxon>
        <taxon>Nitrobacteraceae</taxon>
        <taxon>Rhodopseudomonas</taxon>
    </lineage>
</organism>
<evidence type="ECO:0000256" key="1">
    <source>
        <dbReference type="ARBA" id="ARBA00007734"/>
    </source>
</evidence>
<sequence>MARCRQVVCDTAARWAIITVSALALQVSAISAVSAEPVKLHGAPMATDLADRYAAEIAEASQRFGLPERWIRAVMRVESGGRARAVSPKGALGLMQIMPETWAGLRLRHRLGGDPYDPHDNILAGAAYLREMHDRYGATGFLAAYNAGPGRYAEYLNFGRSLPAETLAYVAALAPLIGGEPLNRNATIATGASAWSSAPLFAVLAHNTAPPNRLQVDGRLRARSVTDLSGLEPQHSWQPHDRQSAASLFVTRAADGSSR</sequence>